<keyword evidence="3" id="KW-0560">Oxidoreductase</keyword>
<accession>A0A1L7UJ71</accession>
<dbReference type="RefSeq" id="XP_041691103.1">
    <property type="nucleotide sequence ID" value="XM_041825754.1"/>
</dbReference>
<dbReference type="PANTHER" id="PTHR46972:SF1">
    <property type="entry name" value="FAD DEPENDENT OXIDOREDUCTASE DOMAIN-CONTAINING PROTEIN"/>
    <property type="match status" value="1"/>
</dbReference>
<keyword evidence="7" id="KW-1185">Reference proteome</keyword>
<keyword evidence="4" id="KW-0503">Monooxygenase</keyword>
<dbReference type="GO" id="GO:0071949">
    <property type="term" value="F:FAD binding"/>
    <property type="evidence" value="ECO:0007669"/>
    <property type="project" value="InterPro"/>
</dbReference>
<organism evidence="6 7">
    <name type="scientific">Fusarium mangiferae</name>
    <name type="common">Mango malformation disease fungus</name>
    <dbReference type="NCBI Taxonomy" id="192010"/>
    <lineage>
        <taxon>Eukaryota</taxon>
        <taxon>Fungi</taxon>
        <taxon>Dikarya</taxon>
        <taxon>Ascomycota</taxon>
        <taxon>Pezizomycotina</taxon>
        <taxon>Sordariomycetes</taxon>
        <taxon>Hypocreomycetidae</taxon>
        <taxon>Hypocreales</taxon>
        <taxon>Nectriaceae</taxon>
        <taxon>Fusarium</taxon>
        <taxon>Fusarium fujikuroi species complex</taxon>
    </lineage>
</organism>
<keyword evidence="1" id="KW-0285">Flavoprotein</keyword>
<dbReference type="GeneID" id="65084462"/>
<dbReference type="PANTHER" id="PTHR46972">
    <property type="entry name" value="MONOOXYGENASE ASQM-RELATED"/>
    <property type="match status" value="1"/>
</dbReference>
<evidence type="ECO:0000256" key="1">
    <source>
        <dbReference type="ARBA" id="ARBA00022630"/>
    </source>
</evidence>
<dbReference type="Gene3D" id="3.50.50.60">
    <property type="entry name" value="FAD/NAD(P)-binding domain"/>
    <property type="match status" value="1"/>
</dbReference>
<evidence type="ECO:0000256" key="4">
    <source>
        <dbReference type="ARBA" id="ARBA00023033"/>
    </source>
</evidence>
<dbReference type="Proteomes" id="UP000184255">
    <property type="component" value="Unassembled WGS sequence"/>
</dbReference>
<evidence type="ECO:0000313" key="6">
    <source>
        <dbReference type="EMBL" id="CVL08473.1"/>
    </source>
</evidence>
<protein>
    <submittedName>
        <fullName evidence="6">Related to tetracycline resistance protein from transposon Tn4351/Tn4400</fullName>
    </submittedName>
</protein>
<dbReference type="GO" id="GO:0004497">
    <property type="term" value="F:monooxygenase activity"/>
    <property type="evidence" value="ECO:0007669"/>
    <property type="project" value="UniProtKB-KW"/>
</dbReference>
<reference evidence="7" key="1">
    <citation type="journal article" date="2016" name="Genome Biol. Evol.">
        <title>Comparative 'omics' of the Fusarium fujikuroi species complex highlights differences in genetic potential and metabolite synthesis.</title>
        <authorList>
            <person name="Niehaus E.-M."/>
            <person name="Muensterkoetter M."/>
            <person name="Proctor R.H."/>
            <person name="Brown D.W."/>
            <person name="Sharon A."/>
            <person name="Idan Y."/>
            <person name="Oren-Young L."/>
            <person name="Sieber C.M."/>
            <person name="Novak O."/>
            <person name="Pencik A."/>
            <person name="Tarkowska D."/>
            <person name="Hromadova K."/>
            <person name="Freeman S."/>
            <person name="Maymon M."/>
            <person name="Elazar M."/>
            <person name="Youssef S.A."/>
            <person name="El-Shabrawy E.S.M."/>
            <person name="Shalaby A.B.A."/>
            <person name="Houterman P."/>
            <person name="Brock N.L."/>
            <person name="Burkhardt I."/>
            <person name="Tsavkelova E.A."/>
            <person name="Dickschat J.S."/>
            <person name="Galuszka P."/>
            <person name="Gueldener U."/>
            <person name="Tudzynski B."/>
        </authorList>
    </citation>
    <scope>NUCLEOTIDE SEQUENCE [LARGE SCALE GENOMIC DNA]</scope>
    <source>
        <strain evidence="7">MRC7560</strain>
    </source>
</reference>
<sequence>MISKAHSCKQLDSSLLLSSRSILNCSNMGVSAVPPIAIIGGGPCGLMLARLLQTASINYVVFERDESPTSTLRSQGGTLDIHKDSGQEALRRACLHDQFKSLARYDATTMTLMDFQGKFRASFGDDDGGDRPEIDRRQLRQLLLNSLPTDRIRWGKILDVVDKKGNGQARDLTLKFRDGSTESGFRLIVGADGAWSKVRSLVTDAKPTYSGKSFIEGRISPDKSEYKLAQQIAGKGTAMAMSAKSTLAVQQLSDASYRIYMGVVAPESLTRPGGDVDPNDMDNARKTMLGPGGFYETWTQDLRRLIEASEGPWRPWPLYRLDKTLFSPNDEDIHDGRPRWKRVPGVALLGDAAHLATPNGEGVNQAMYDALVLFDQIIAETGASGDNYDQKADAEAIERAIVAYEKEMRPRAYEHIQSSIDMEDMMYADDGAQRMIEAFESAHGES</sequence>
<evidence type="ECO:0000259" key="5">
    <source>
        <dbReference type="Pfam" id="PF01494"/>
    </source>
</evidence>
<comment type="caution">
    <text evidence="6">The sequence shown here is derived from an EMBL/GenBank/DDBJ whole genome shotgun (WGS) entry which is preliminary data.</text>
</comment>
<proteinExistence type="predicted"/>
<name>A0A1L7UJ71_FUSMA</name>
<evidence type="ECO:0000256" key="2">
    <source>
        <dbReference type="ARBA" id="ARBA00022827"/>
    </source>
</evidence>
<dbReference type="VEuPathDB" id="FungiDB:FMAN_05195"/>
<dbReference type="AlphaFoldDB" id="A0A1L7UJ71"/>
<dbReference type="SUPFAM" id="SSF51905">
    <property type="entry name" value="FAD/NAD(P)-binding domain"/>
    <property type="match status" value="1"/>
</dbReference>
<dbReference type="InterPro" id="IPR036188">
    <property type="entry name" value="FAD/NAD-bd_sf"/>
</dbReference>
<evidence type="ECO:0000313" key="7">
    <source>
        <dbReference type="Proteomes" id="UP000184255"/>
    </source>
</evidence>
<evidence type="ECO:0000256" key="3">
    <source>
        <dbReference type="ARBA" id="ARBA00023002"/>
    </source>
</evidence>
<dbReference type="InterPro" id="IPR002938">
    <property type="entry name" value="FAD-bd"/>
</dbReference>
<dbReference type="PRINTS" id="PR00420">
    <property type="entry name" value="RNGMNOXGNASE"/>
</dbReference>
<gene>
    <name evidence="6" type="ORF">FMAN_05195</name>
</gene>
<keyword evidence="2" id="KW-0274">FAD</keyword>
<dbReference type="Pfam" id="PF01494">
    <property type="entry name" value="FAD_binding_3"/>
    <property type="match status" value="1"/>
</dbReference>
<feature type="domain" description="FAD-binding" evidence="5">
    <location>
        <begin position="36"/>
        <end position="202"/>
    </location>
</feature>
<dbReference type="EMBL" id="FCQH01000023">
    <property type="protein sequence ID" value="CVL08473.1"/>
    <property type="molecule type" value="Genomic_DNA"/>
</dbReference>